<feature type="domain" description="Endonuclease/exonuclease/phosphatase" evidence="2">
    <location>
        <begin position="233"/>
        <end position="500"/>
    </location>
</feature>
<dbReference type="PANTHER" id="PTHR16320">
    <property type="entry name" value="SPHINGOMYELINASE FAMILY MEMBER"/>
    <property type="match status" value="1"/>
</dbReference>
<protein>
    <recommendedName>
        <fullName evidence="2">Endonuclease/exonuclease/phosphatase domain-containing protein</fullName>
    </recommendedName>
</protein>
<evidence type="ECO:0000256" key="1">
    <source>
        <dbReference type="SAM" id="MobiDB-lite"/>
    </source>
</evidence>
<accession>A0A2S2BYR7</accession>
<dbReference type="PANTHER" id="PTHR16320:SF23">
    <property type="entry name" value="SPHINGOMYELINASE C 1"/>
    <property type="match status" value="1"/>
</dbReference>
<dbReference type="GO" id="GO:0004767">
    <property type="term" value="F:sphingomyelin phosphodiesterase activity"/>
    <property type="evidence" value="ECO:0007669"/>
    <property type="project" value="InterPro"/>
</dbReference>
<dbReference type="Proteomes" id="UP000245711">
    <property type="component" value="Chromosome"/>
</dbReference>
<dbReference type="InterPro" id="IPR038772">
    <property type="entry name" value="Sph/SMPD2-like"/>
</dbReference>
<evidence type="ECO:0000313" key="3">
    <source>
        <dbReference type="EMBL" id="AWK73719.1"/>
    </source>
</evidence>
<dbReference type="InterPro" id="IPR013207">
    <property type="entry name" value="LGFP"/>
</dbReference>
<dbReference type="Pfam" id="PF08310">
    <property type="entry name" value="LGFP"/>
    <property type="match status" value="1"/>
</dbReference>
<dbReference type="EMBL" id="CP021354">
    <property type="protein sequence ID" value="AWK73719.1"/>
    <property type="molecule type" value="Genomic_DNA"/>
</dbReference>
<reference evidence="3 4" key="1">
    <citation type="submission" date="2017-05" db="EMBL/GenBank/DDBJ databases">
        <title>Isolation of Rhodococcus sp. S2-17 biodegrading of BP-3.</title>
        <authorList>
            <person name="Lee Y."/>
            <person name="Kim K.H."/>
            <person name="Chun B.H."/>
            <person name="Jung H.S."/>
            <person name="Jeon C.O."/>
        </authorList>
    </citation>
    <scope>NUCLEOTIDE SEQUENCE [LARGE SCALE GENOMIC DNA]</scope>
    <source>
        <strain evidence="3 4">S2-17</strain>
    </source>
</reference>
<dbReference type="InterPro" id="IPR036691">
    <property type="entry name" value="Endo/exonu/phosph_ase_sf"/>
</dbReference>
<name>A0A2S2BYR7_9NOCA</name>
<feature type="region of interest" description="Disordered" evidence="1">
    <location>
        <begin position="1"/>
        <end position="48"/>
    </location>
</feature>
<dbReference type="OrthoDB" id="4377647at2"/>
<dbReference type="Pfam" id="PF03372">
    <property type="entry name" value="Exo_endo_phos"/>
    <property type="match status" value="1"/>
</dbReference>
<proteinExistence type="predicted"/>
<dbReference type="Gene3D" id="3.60.10.10">
    <property type="entry name" value="Endonuclease/exonuclease/phosphatase"/>
    <property type="match status" value="1"/>
</dbReference>
<sequence length="683" mass="74214">MTAPRDAQPADAVLIPVGSPIAARRGGTRSPEIDNSIPDHSDPSIHPTPSAPLYLGANMPENNPTAIALNPNIMAILTAVDNAAELRKALDGLGPALASLAWLGEPASAAESTNNIGGKYRHFTNGILYRYTHDDGTKAFGGVPRGGVYELWTKTGWEYGPFGYPVGMPELAGNKTVCRFEGGTITSVAESRHSIMFYNTALIGMDVLGVTENRATLEIPLFGKVIDKAIYSGRGRAAQLKALIATVSKSKNDVVVLAEMMGNHERDKLKTAVKNLFPHSAEGPDEKDPEEDGGLLILSRHPITEVRSTIYRSCIGDDCFANKGAVMVRVSPHDGPDFYVLGTHLQAGNATSGSWPTDAGVGTGAKGKREAQLRHLDSWILGARDRDLPIIIVGDFNIDANTQEGRATLAHNLPETKDLWPEYQMWLPTDRMRYDPITCDRASTYRPGTPALPQMSPHRYKKGGRIDLALVDQGERVTAHVTHMGVYSHELSPGIDLSDHYAITLSVGMSTVTHKLNRKVKKTTAWLKYIHALTLTVGAGVAHFSKKDPDEVEVSGRIYKGKPGLDGRPSARVEYAERTMSMGECHEYSYKPQKTLSFNGTDDVHLEITLDEVDTAGPIESGRSAIGRDRDVVASKTSQLLNALHGHRYAPNVMHGDGSEYVAILYANVDLEPFAHRRQNPAP</sequence>
<dbReference type="AlphaFoldDB" id="A0A2S2BYR7"/>
<gene>
    <name evidence="3" type="ORF">CBI38_21240</name>
</gene>
<organism evidence="3 4">
    <name type="scientific">Rhodococcus oxybenzonivorans</name>
    <dbReference type="NCBI Taxonomy" id="1990687"/>
    <lineage>
        <taxon>Bacteria</taxon>
        <taxon>Bacillati</taxon>
        <taxon>Actinomycetota</taxon>
        <taxon>Actinomycetes</taxon>
        <taxon>Mycobacteriales</taxon>
        <taxon>Nocardiaceae</taxon>
        <taxon>Rhodococcus</taxon>
    </lineage>
</organism>
<dbReference type="SUPFAM" id="SSF56219">
    <property type="entry name" value="DNase I-like"/>
    <property type="match status" value="1"/>
</dbReference>
<dbReference type="InterPro" id="IPR005135">
    <property type="entry name" value="Endo/exonuclease/phosphatase"/>
</dbReference>
<evidence type="ECO:0000259" key="2">
    <source>
        <dbReference type="Pfam" id="PF03372"/>
    </source>
</evidence>
<keyword evidence="4" id="KW-1185">Reference proteome</keyword>
<dbReference type="KEGG" id="roz:CBI38_21240"/>
<evidence type="ECO:0000313" key="4">
    <source>
        <dbReference type="Proteomes" id="UP000245711"/>
    </source>
</evidence>